<dbReference type="EMBL" id="JAAZAL010000021">
    <property type="protein sequence ID" value="NLE30764.1"/>
    <property type="molecule type" value="Genomic_DNA"/>
</dbReference>
<dbReference type="NCBIfam" id="TIGR00492">
    <property type="entry name" value="alr"/>
    <property type="match status" value="1"/>
</dbReference>
<comment type="cofactor">
    <cofactor evidence="1 4 5">
        <name>pyridoxal 5'-phosphate</name>
        <dbReference type="ChEBI" id="CHEBI:597326"/>
    </cofactor>
</comment>
<dbReference type="AlphaFoldDB" id="A0A847ETX8"/>
<evidence type="ECO:0000256" key="5">
    <source>
        <dbReference type="PIRSR" id="PIRSR600821-50"/>
    </source>
</evidence>
<comment type="similarity">
    <text evidence="4">Belongs to the alanine racemase family.</text>
</comment>
<comment type="catalytic activity">
    <reaction evidence="4">
        <text>L-alanine = D-alanine</text>
        <dbReference type="Rhea" id="RHEA:20249"/>
        <dbReference type="ChEBI" id="CHEBI:57416"/>
        <dbReference type="ChEBI" id="CHEBI:57972"/>
        <dbReference type="EC" id="5.1.1.1"/>
    </reaction>
</comment>
<dbReference type="FunFam" id="3.20.20.10:FF:000002">
    <property type="entry name" value="Alanine racemase"/>
    <property type="match status" value="1"/>
</dbReference>
<dbReference type="InterPro" id="IPR000821">
    <property type="entry name" value="Ala_racemase"/>
</dbReference>
<dbReference type="Proteomes" id="UP000554004">
    <property type="component" value="Unassembled WGS sequence"/>
</dbReference>
<evidence type="ECO:0000313" key="8">
    <source>
        <dbReference type="EMBL" id="NLE30764.1"/>
    </source>
</evidence>
<dbReference type="PANTHER" id="PTHR30511:SF0">
    <property type="entry name" value="ALANINE RACEMASE, CATABOLIC-RELATED"/>
    <property type="match status" value="1"/>
</dbReference>
<evidence type="ECO:0000256" key="3">
    <source>
        <dbReference type="ARBA" id="ARBA00023235"/>
    </source>
</evidence>
<dbReference type="UniPathway" id="UPA00042">
    <property type="reaction ID" value="UER00497"/>
</dbReference>
<dbReference type="GO" id="GO:0005829">
    <property type="term" value="C:cytosol"/>
    <property type="evidence" value="ECO:0007669"/>
    <property type="project" value="TreeGrafter"/>
</dbReference>
<dbReference type="InterPro" id="IPR011079">
    <property type="entry name" value="Ala_racemase_C"/>
</dbReference>
<dbReference type="GO" id="GO:0030632">
    <property type="term" value="P:D-alanine biosynthetic process"/>
    <property type="evidence" value="ECO:0007669"/>
    <property type="project" value="UniProtKB-UniRule"/>
</dbReference>
<dbReference type="HAMAP" id="MF_01201">
    <property type="entry name" value="Ala_racemase"/>
    <property type="match status" value="1"/>
</dbReference>
<dbReference type="SMART" id="SM01005">
    <property type="entry name" value="Ala_racemase_C"/>
    <property type="match status" value="1"/>
</dbReference>
<dbReference type="GO" id="GO:0008784">
    <property type="term" value="F:alanine racemase activity"/>
    <property type="evidence" value="ECO:0007669"/>
    <property type="project" value="UniProtKB-UniRule"/>
</dbReference>
<dbReference type="InterPro" id="IPR029066">
    <property type="entry name" value="PLP-binding_barrel"/>
</dbReference>
<feature type="active site" description="Proton acceptor; specific for D-alanine" evidence="4">
    <location>
        <position position="41"/>
    </location>
</feature>
<feature type="domain" description="Alanine racemase C-terminal" evidence="7">
    <location>
        <begin position="244"/>
        <end position="367"/>
    </location>
</feature>
<reference evidence="8 9" key="1">
    <citation type="journal article" date="2020" name="Biotechnol. Biofuels">
        <title>New insights from the biogas microbiome by comprehensive genome-resolved metagenomics of nearly 1600 species originating from multiple anaerobic digesters.</title>
        <authorList>
            <person name="Campanaro S."/>
            <person name="Treu L."/>
            <person name="Rodriguez-R L.M."/>
            <person name="Kovalovszki A."/>
            <person name="Ziels R.M."/>
            <person name="Maus I."/>
            <person name="Zhu X."/>
            <person name="Kougias P.G."/>
            <person name="Basile A."/>
            <person name="Luo G."/>
            <person name="Schluter A."/>
            <person name="Konstantinidis K.T."/>
            <person name="Angelidaki I."/>
        </authorList>
    </citation>
    <scope>NUCLEOTIDE SEQUENCE [LARGE SCALE GENOMIC DNA]</scope>
    <source>
        <strain evidence="8">AS06rmzACSIP_421</strain>
    </source>
</reference>
<dbReference type="EC" id="5.1.1.1" evidence="4"/>
<protein>
    <recommendedName>
        <fullName evidence="4">Alanine racemase</fullName>
        <ecNumber evidence="4">5.1.1.1</ecNumber>
    </recommendedName>
</protein>
<dbReference type="SUPFAM" id="SSF51419">
    <property type="entry name" value="PLP-binding barrel"/>
    <property type="match status" value="1"/>
</dbReference>
<evidence type="ECO:0000256" key="1">
    <source>
        <dbReference type="ARBA" id="ARBA00001933"/>
    </source>
</evidence>
<feature type="binding site" evidence="4 6">
    <location>
        <position position="313"/>
    </location>
    <ligand>
        <name>substrate</name>
    </ligand>
</feature>
<evidence type="ECO:0000313" key="9">
    <source>
        <dbReference type="Proteomes" id="UP000554004"/>
    </source>
</evidence>
<comment type="pathway">
    <text evidence="4">Amino-acid biosynthesis; D-alanine biosynthesis; D-alanine from L-alanine: step 1/1.</text>
</comment>
<dbReference type="Pfam" id="PF01168">
    <property type="entry name" value="Ala_racemase_N"/>
    <property type="match status" value="1"/>
</dbReference>
<dbReference type="GO" id="GO:0030170">
    <property type="term" value="F:pyridoxal phosphate binding"/>
    <property type="evidence" value="ECO:0007669"/>
    <property type="project" value="UniProtKB-UniRule"/>
</dbReference>
<evidence type="ECO:0000256" key="4">
    <source>
        <dbReference type="HAMAP-Rule" id="MF_01201"/>
    </source>
</evidence>
<proteinExistence type="inferred from homology"/>
<keyword evidence="3 4" id="KW-0413">Isomerase</keyword>
<feature type="active site" description="Proton acceptor; specific for L-alanine" evidence="4">
    <location>
        <position position="265"/>
    </location>
</feature>
<evidence type="ECO:0000259" key="7">
    <source>
        <dbReference type="SMART" id="SM01005"/>
    </source>
</evidence>
<accession>A0A847ETX8</accession>
<dbReference type="Gene3D" id="3.20.20.10">
    <property type="entry name" value="Alanine racemase"/>
    <property type="match status" value="1"/>
</dbReference>
<evidence type="ECO:0000256" key="2">
    <source>
        <dbReference type="ARBA" id="ARBA00022898"/>
    </source>
</evidence>
<sequence length="368" mass="41973">MKNSPYISRPTKAIISKGNLLHNFAVVKNLVGERKVMVVLKADAYGHGLIECAKLLKKTDYIGVAYIEEALILRKNKIKKPILVLGAVNSSQIKEFILNDIDITGSSLEKLIQISKIAKQLGKKAKVHLKIDTGMGRIGVQYDRVERFFSEVFKLENIEVVGIYTHFSSADTDKKYTLLQYNRFEKVLKTLSEYIEINNLLVHIANSAFLSNFGNLDLKDMVRIGLMLYGYSSNQKIQKRLKPVMKLETVVSYFKVLEENKYISYQKLFKTQKQERIVTIPIGYADGYSIEFSNKANVFINNHIYPVIGKICMDQCMANIGNGQAYVGDRVELFGEKINLWELCKDTNQSPYTVLTGITQRVPRKYIK</sequence>
<comment type="caution">
    <text evidence="8">The sequence shown here is derived from an EMBL/GenBank/DDBJ whole genome shotgun (WGS) entry which is preliminary data.</text>
</comment>
<feature type="binding site" evidence="4 6">
    <location>
        <position position="137"/>
    </location>
    <ligand>
        <name>substrate</name>
    </ligand>
</feature>
<keyword evidence="2 4" id="KW-0663">Pyridoxal phosphate</keyword>
<dbReference type="SUPFAM" id="SSF50621">
    <property type="entry name" value="Alanine racemase C-terminal domain-like"/>
    <property type="match status" value="1"/>
</dbReference>
<dbReference type="PANTHER" id="PTHR30511">
    <property type="entry name" value="ALANINE RACEMASE"/>
    <property type="match status" value="1"/>
</dbReference>
<name>A0A847ETX8_9BACT</name>
<dbReference type="InterPro" id="IPR020622">
    <property type="entry name" value="Ala_racemase_pyridoxalP-BS"/>
</dbReference>
<comment type="function">
    <text evidence="4">Catalyzes the interconversion of L-alanine and D-alanine. May also act on other amino acids.</text>
</comment>
<dbReference type="InterPro" id="IPR009006">
    <property type="entry name" value="Ala_racemase/Decarboxylase_C"/>
</dbReference>
<gene>
    <name evidence="8" type="primary">alr</name>
    <name evidence="8" type="ORF">GX618_00610</name>
</gene>
<dbReference type="CDD" id="cd00430">
    <property type="entry name" value="PLPDE_III_AR"/>
    <property type="match status" value="1"/>
</dbReference>
<organism evidence="8 9">
    <name type="scientific">Candidatus Dojkabacteria bacterium</name>
    <dbReference type="NCBI Taxonomy" id="2099670"/>
    <lineage>
        <taxon>Bacteria</taxon>
        <taxon>Candidatus Dojkabacteria</taxon>
    </lineage>
</organism>
<dbReference type="PROSITE" id="PS00395">
    <property type="entry name" value="ALANINE_RACEMASE"/>
    <property type="match status" value="1"/>
</dbReference>
<dbReference type="Gene3D" id="2.40.37.10">
    <property type="entry name" value="Lyase, Ornithine Decarboxylase, Chain A, domain 1"/>
    <property type="match status" value="1"/>
</dbReference>
<dbReference type="InterPro" id="IPR001608">
    <property type="entry name" value="Ala_racemase_N"/>
</dbReference>
<feature type="modified residue" description="N6-(pyridoxal phosphate)lysine" evidence="4 5">
    <location>
        <position position="41"/>
    </location>
</feature>
<dbReference type="Pfam" id="PF00842">
    <property type="entry name" value="Ala_racemase_C"/>
    <property type="match status" value="1"/>
</dbReference>
<dbReference type="PRINTS" id="PR00992">
    <property type="entry name" value="ALARACEMASE"/>
</dbReference>
<evidence type="ECO:0000256" key="6">
    <source>
        <dbReference type="PIRSR" id="PIRSR600821-52"/>
    </source>
</evidence>